<gene>
    <name evidence="4" type="ORF">NTEN_LOCUS22004</name>
</gene>
<feature type="compositionally biased region" description="Acidic residues" evidence="3">
    <location>
        <begin position="90"/>
        <end position="99"/>
    </location>
</feature>
<dbReference type="PANTHER" id="PTHR10199:SF100">
    <property type="entry name" value="THROMBOSPONDIN, ISOFORM A"/>
    <property type="match status" value="1"/>
</dbReference>
<proteinExistence type="predicted"/>
<dbReference type="InterPro" id="IPR028974">
    <property type="entry name" value="TSP_type-3_rpt"/>
</dbReference>
<dbReference type="OrthoDB" id="14563at2759"/>
<keyword evidence="5" id="KW-1185">Reference proteome</keyword>
<dbReference type="Gene3D" id="4.10.1080.10">
    <property type="entry name" value="TSP type-3 repeat"/>
    <property type="match status" value="1"/>
</dbReference>
<dbReference type="GO" id="GO:0005509">
    <property type="term" value="F:calcium ion binding"/>
    <property type="evidence" value="ECO:0007669"/>
    <property type="project" value="InterPro"/>
</dbReference>
<dbReference type="PANTHER" id="PTHR10199">
    <property type="entry name" value="THROMBOSPONDIN"/>
    <property type="match status" value="1"/>
</dbReference>
<dbReference type="InterPro" id="IPR003367">
    <property type="entry name" value="Thrombospondin_3-like_rpt"/>
</dbReference>
<organism evidence="4 5">
    <name type="scientific">Nesidiocoris tenuis</name>
    <dbReference type="NCBI Taxonomy" id="355587"/>
    <lineage>
        <taxon>Eukaryota</taxon>
        <taxon>Metazoa</taxon>
        <taxon>Ecdysozoa</taxon>
        <taxon>Arthropoda</taxon>
        <taxon>Hexapoda</taxon>
        <taxon>Insecta</taxon>
        <taxon>Pterygota</taxon>
        <taxon>Neoptera</taxon>
        <taxon>Paraneoptera</taxon>
        <taxon>Hemiptera</taxon>
        <taxon>Heteroptera</taxon>
        <taxon>Panheteroptera</taxon>
        <taxon>Cimicomorpha</taxon>
        <taxon>Miridae</taxon>
        <taxon>Dicyphina</taxon>
        <taxon>Nesidiocoris</taxon>
    </lineage>
</organism>
<evidence type="ECO:0000313" key="5">
    <source>
        <dbReference type="Proteomes" id="UP000479000"/>
    </source>
</evidence>
<dbReference type="Pfam" id="PF02412">
    <property type="entry name" value="TSP_3"/>
    <property type="match status" value="1"/>
</dbReference>
<evidence type="ECO:0000313" key="4">
    <source>
        <dbReference type="EMBL" id="CAB0018095.1"/>
    </source>
</evidence>
<evidence type="ECO:0000256" key="2">
    <source>
        <dbReference type="ARBA" id="ARBA00022837"/>
    </source>
</evidence>
<keyword evidence="1" id="KW-0732">Signal</keyword>
<feature type="region of interest" description="Disordered" evidence="3">
    <location>
        <begin position="71"/>
        <end position="99"/>
    </location>
</feature>
<dbReference type="AlphaFoldDB" id="A0A6H5HJ33"/>
<dbReference type="Proteomes" id="UP000479000">
    <property type="component" value="Unassembled WGS sequence"/>
</dbReference>
<keyword evidence="2" id="KW-0106">Calcium</keyword>
<evidence type="ECO:0000256" key="3">
    <source>
        <dbReference type="SAM" id="MobiDB-lite"/>
    </source>
</evidence>
<sequence>MSVWKIKRPPSVYNCTCCAIIFNTRITYLRPFDPNFFDISSDNCPLVANPDQLDTDQDGADKKGDACDNCPTVPNMDQDDIDKDGIGDACDSDMDNDGA</sequence>
<name>A0A6H5HJ33_9HEMI</name>
<evidence type="ECO:0008006" key="6">
    <source>
        <dbReference type="Google" id="ProtNLM"/>
    </source>
</evidence>
<protein>
    <recommendedName>
        <fullName evidence="6">Thrombospondin</fullName>
    </recommendedName>
</protein>
<dbReference type="SUPFAM" id="SSF103647">
    <property type="entry name" value="TSP type-3 repeat"/>
    <property type="match status" value="1"/>
</dbReference>
<evidence type="ECO:0000256" key="1">
    <source>
        <dbReference type="ARBA" id="ARBA00022729"/>
    </source>
</evidence>
<dbReference type="GO" id="GO:0007155">
    <property type="term" value="P:cell adhesion"/>
    <property type="evidence" value="ECO:0007669"/>
    <property type="project" value="InterPro"/>
</dbReference>
<accession>A0A6H5HJ33</accession>
<dbReference type="EMBL" id="CADCXU010032268">
    <property type="protein sequence ID" value="CAB0018095.1"/>
    <property type="molecule type" value="Genomic_DNA"/>
</dbReference>
<reference evidence="4 5" key="1">
    <citation type="submission" date="2020-02" db="EMBL/GenBank/DDBJ databases">
        <authorList>
            <person name="Ferguson B K."/>
        </authorList>
    </citation>
    <scope>NUCLEOTIDE SEQUENCE [LARGE SCALE GENOMIC DNA]</scope>
</reference>